<dbReference type="InterPro" id="IPR029056">
    <property type="entry name" value="Ribokinase-like"/>
</dbReference>
<dbReference type="Gene3D" id="3.40.1190.20">
    <property type="match status" value="1"/>
</dbReference>
<evidence type="ECO:0000256" key="3">
    <source>
        <dbReference type="ARBA" id="ARBA00022741"/>
    </source>
</evidence>
<comment type="similarity">
    <text evidence="1">Belongs to the carbohydrate kinase PfkB family.</text>
</comment>
<dbReference type="SUPFAM" id="SSF53613">
    <property type="entry name" value="Ribokinase-like"/>
    <property type="match status" value="1"/>
</dbReference>
<keyword evidence="5" id="KW-0067">ATP-binding</keyword>
<keyword evidence="2 6" id="KW-0808">Transferase</keyword>
<evidence type="ECO:0000259" key="8">
    <source>
        <dbReference type="Pfam" id="PF00294"/>
    </source>
</evidence>
<dbReference type="GO" id="GO:0005829">
    <property type="term" value="C:cytosol"/>
    <property type="evidence" value="ECO:0007669"/>
    <property type="project" value="TreeGrafter"/>
</dbReference>
<dbReference type="GO" id="GO:0005524">
    <property type="term" value="F:ATP binding"/>
    <property type="evidence" value="ECO:0007669"/>
    <property type="project" value="UniProtKB-KW"/>
</dbReference>
<dbReference type="CDD" id="cd01164">
    <property type="entry name" value="FruK_PfkB_like"/>
    <property type="match status" value="1"/>
</dbReference>
<dbReference type="Pfam" id="PF00294">
    <property type="entry name" value="PfkB"/>
    <property type="match status" value="1"/>
</dbReference>
<evidence type="ECO:0000256" key="6">
    <source>
        <dbReference type="PIRNR" id="PIRNR000535"/>
    </source>
</evidence>
<comment type="caution">
    <text evidence="9">The sequence shown here is derived from an EMBL/GenBank/DDBJ whole genome shotgun (WGS) entry which is preliminary data.</text>
</comment>
<evidence type="ECO:0000256" key="4">
    <source>
        <dbReference type="ARBA" id="ARBA00022777"/>
    </source>
</evidence>
<dbReference type="AlphaFoldDB" id="A0A1X1WZB4"/>
<dbReference type="PANTHER" id="PTHR46566">
    <property type="entry name" value="1-PHOSPHOFRUCTOKINASE-RELATED"/>
    <property type="match status" value="1"/>
</dbReference>
<evidence type="ECO:0000256" key="7">
    <source>
        <dbReference type="SAM" id="MobiDB-lite"/>
    </source>
</evidence>
<proteinExistence type="inferred from homology"/>
<dbReference type="PIRSF" id="PIRSF000535">
    <property type="entry name" value="1PFK/6PFK/LacC"/>
    <property type="match status" value="1"/>
</dbReference>
<evidence type="ECO:0000256" key="2">
    <source>
        <dbReference type="ARBA" id="ARBA00022679"/>
    </source>
</evidence>
<dbReference type="InterPro" id="IPR011611">
    <property type="entry name" value="PfkB_dom"/>
</dbReference>
<dbReference type="Proteomes" id="UP000193928">
    <property type="component" value="Unassembled WGS sequence"/>
</dbReference>
<feature type="region of interest" description="Disordered" evidence="7">
    <location>
        <begin position="316"/>
        <end position="341"/>
    </location>
</feature>
<dbReference type="PANTHER" id="PTHR46566:SF2">
    <property type="entry name" value="ATP-DEPENDENT 6-PHOSPHOFRUCTOKINASE ISOZYME 2"/>
    <property type="match status" value="1"/>
</dbReference>
<sequence>MMHAGFTPGLPRIVTLTMNPALDITTSVDVVRPTSKLRCSATRYDPGGGGVNVARIAHVLGGSVFAVLPAGGSHGGLLTRLLSEAGVPFGEIPIAGATRESFTVNEVSTGRQYRFVLPGPVLTSAEQDRCLQELRMAARSADFVVASGSLPPGVPADFYQRVADVAREVGARLILDTSGGALRGVSSGIYLLKASVRELRECVGRELATEEEQIAAASEIVDTGRAGVVVVSLGSAGALLATEHTCQRFAAVPMEGGSGVGAGDAMVAAIAVGLTRGWPLGKSVRLGIAAGAAMLLTPGTAVCERADVERLFELTGEPAEVGDAGDEGHGKLRPNDPSGSS</sequence>
<dbReference type="EMBL" id="LQOY01000052">
    <property type="protein sequence ID" value="ORV91996.1"/>
    <property type="molecule type" value="Genomic_DNA"/>
</dbReference>
<dbReference type="GO" id="GO:0003872">
    <property type="term" value="F:6-phosphofructokinase activity"/>
    <property type="evidence" value="ECO:0007669"/>
    <property type="project" value="TreeGrafter"/>
</dbReference>
<keyword evidence="10" id="KW-1185">Reference proteome</keyword>
<evidence type="ECO:0000256" key="5">
    <source>
        <dbReference type="ARBA" id="ARBA00022840"/>
    </source>
</evidence>
<protein>
    <submittedName>
        <fullName evidence="9">Phosphofructokinase</fullName>
    </submittedName>
</protein>
<evidence type="ECO:0000256" key="1">
    <source>
        <dbReference type="ARBA" id="ARBA00010688"/>
    </source>
</evidence>
<keyword evidence="3" id="KW-0547">Nucleotide-binding</keyword>
<evidence type="ECO:0000313" key="10">
    <source>
        <dbReference type="Proteomes" id="UP000193928"/>
    </source>
</evidence>
<name>A0A1X1WZB4_MYCGO</name>
<accession>A0A1X1WZB4</accession>
<feature type="domain" description="Carbohydrate kinase PfkB" evidence="8">
    <location>
        <begin position="17"/>
        <end position="304"/>
    </location>
</feature>
<dbReference type="RefSeq" id="WP_142283482.1">
    <property type="nucleotide sequence ID" value="NZ_JACKSU010000036.1"/>
</dbReference>
<organism evidence="9 10">
    <name type="scientific">Mycobacterium gordonae</name>
    <dbReference type="NCBI Taxonomy" id="1778"/>
    <lineage>
        <taxon>Bacteria</taxon>
        <taxon>Bacillati</taxon>
        <taxon>Actinomycetota</taxon>
        <taxon>Actinomycetes</taxon>
        <taxon>Mycobacteriales</taxon>
        <taxon>Mycobacteriaceae</taxon>
        <taxon>Mycobacterium</taxon>
    </lineage>
</organism>
<gene>
    <name evidence="9" type="ORF">AWC08_19870</name>
</gene>
<keyword evidence="4 9" id="KW-0418">Kinase</keyword>
<reference evidence="9 10" key="1">
    <citation type="submission" date="2016-01" db="EMBL/GenBank/DDBJ databases">
        <title>The new phylogeny of the genus Mycobacterium.</title>
        <authorList>
            <person name="Tarcisio F."/>
            <person name="Conor M."/>
            <person name="Antonella G."/>
            <person name="Elisabetta G."/>
            <person name="Giulia F.S."/>
            <person name="Sara T."/>
            <person name="Anna F."/>
            <person name="Clotilde B."/>
            <person name="Roberto B."/>
            <person name="Veronica D.S."/>
            <person name="Fabio R."/>
            <person name="Monica P."/>
            <person name="Olivier J."/>
            <person name="Enrico T."/>
            <person name="Nicola S."/>
        </authorList>
    </citation>
    <scope>NUCLEOTIDE SEQUENCE [LARGE SCALE GENOMIC DNA]</scope>
    <source>
        <strain evidence="9 10">DSM 44160</strain>
    </source>
</reference>
<evidence type="ECO:0000313" key="9">
    <source>
        <dbReference type="EMBL" id="ORV91996.1"/>
    </source>
</evidence>
<dbReference type="InterPro" id="IPR017583">
    <property type="entry name" value="Tagatose/fructose_Pkinase"/>
</dbReference>
<dbReference type="NCBIfam" id="TIGR03168">
    <property type="entry name" value="1-PFK"/>
    <property type="match status" value="1"/>
</dbReference>